<evidence type="ECO:0000313" key="2">
    <source>
        <dbReference type="Proteomes" id="UP000814128"/>
    </source>
</evidence>
<keyword evidence="2" id="KW-1185">Reference proteome</keyword>
<reference evidence="1" key="1">
    <citation type="submission" date="2021-02" db="EMBL/GenBank/DDBJ databases">
        <authorList>
            <consortium name="DOE Joint Genome Institute"/>
            <person name="Ahrendt S."/>
            <person name="Looney B.P."/>
            <person name="Miyauchi S."/>
            <person name="Morin E."/>
            <person name="Drula E."/>
            <person name="Courty P.E."/>
            <person name="Chicoki N."/>
            <person name="Fauchery L."/>
            <person name="Kohler A."/>
            <person name="Kuo A."/>
            <person name="Labutti K."/>
            <person name="Pangilinan J."/>
            <person name="Lipzen A."/>
            <person name="Riley R."/>
            <person name="Andreopoulos W."/>
            <person name="He G."/>
            <person name="Johnson J."/>
            <person name="Barry K.W."/>
            <person name="Grigoriev I.V."/>
            <person name="Nagy L."/>
            <person name="Hibbett D."/>
            <person name="Henrissat B."/>
            <person name="Matheny P.B."/>
            <person name="Labbe J."/>
            <person name="Martin F."/>
        </authorList>
    </citation>
    <scope>NUCLEOTIDE SEQUENCE</scope>
    <source>
        <strain evidence="1">EC-137</strain>
    </source>
</reference>
<organism evidence="1 2">
    <name type="scientific">Vararia minispora EC-137</name>
    <dbReference type="NCBI Taxonomy" id="1314806"/>
    <lineage>
        <taxon>Eukaryota</taxon>
        <taxon>Fungi</taxon>
        <taxon>Dikarya</taxon>
        <taxon>Basidiomycota</taxon>
        <taxon>Agaricomycotina</taxon>
        <taxon>Agaricomycetes</taxon>
        <taxon>Russulales</taxon>
        <taxon>Lachnocladiaceae</taxon>
        <taxon>Vararia</taxon>
    </lineage>
</organism>
<protein>
    <submittedName>
        <fullName evidence="1">Alpha/beta-hydrolase</fullName>
    </submittedName>
</protein>
<accession>A0ACB8Q9N8</accession>
<evidence type="ECO:0000313" key="1">
    <source>
        <dbReference type="EMBL" id="KAI0028452.1"/>
    </source>
</evidence>
<dbReference type="Proteomes" id="UP000814128">
    <property type="component" value="Unassembled WGS sequence"/>
</dbReference>
<name>A0ACB8Q9N8_9AGAM</name>
<sequence length="733" mass="82554">MPLFLLGWIGWGFCGALVALCAQVPFTPPQHGGSLTTKTSAFTPKTMLEIPLIGETVANPSGTFAAVFVSRLDLDTDKLRFDVFVPLNADADIPSYELAIASDGNAFWYDDLTLVIAIRNSTSRTTTLYAHYVSPEVSILEPGELIGTLPTDSASNFQFSPAAQALVFSDYVYPDGDLSKTVENERAWMERKDTALMFDGSTFTRIMDKYTSPRRPSLFTMRVTVDWDGRWRLVDEYINLLADTGHHVLVEGTLDGKQAFHVSDYLVVYTTKDPTLPEALHTKADVYVVDIFARAPPRELTSGRHGATSGPVFSPDGRRIAWLEDAVDGRESSENYIVMHDLEKNEKSVLLRNWDRSPNQLSFSSDGAYLYIVAPDMARIKIFVYPLLQLPSDSLVPKPVTHEGVVSRLQSLPGNRLLFKRQTMANPGDLFILEGLLDVKKAHARQLTDLSRDSLRHIEKPERTEFFFKGAAGRRVHGFTVKPAGWTVEASRNRTWPVALIIHGGPEYFEGDMWNTHTHPYTFAHRGYFFIAINPTGSISFGKELTEAINGDWGGDPFKDLRIGFKQALQIHPEIDSERAVAVGGSYGGYAINWIQSNPEFGFNFKALVCLAGIFDLHNFAYTIDLNYFMNYEWTGKPWEKNVLKKFAEQSPSSFVHKWSTPQLIFHGDIDFRVPVTEGIAAFSALQQRGVPSRLIIFKEESHGWRKPHNLLIYYDEMFRWLDFYVNSTSTAF</sequence>
<proteinExistence type="predicted"/>
<comment type="caution">
    <text evidence="1">The sequence shown here is derived from an EMBL/GenBank/DDBJ whole genome shotgun (WGS) entry which is preliminary data.</text>
</comment>
<reference evidence="1" key="2">
    <citation type="journal article" date="2022" name="New Phytol.">
        <title>Evolutionary transition to the ectomycorrhizal habit in the genomes of a hyperdiverse lineage of mushroom-forming fungi.</title>
        <authorList>
            <person name="Looney B."/>
            <person name="Miyauchi S."/>
            <person name="Morin E."/>
            <person name="Drula E."/>
            <person name="Courty P.E."/>
            <person name="Kohler A."/>
            <person name="Kuo A."/>
            <person name="LaButti K."/>
            <person name="Pangilinan J."/>
            <person name="Lipzen A."/>
            <person name="Riley R."/>
            <person name="Andreopoulos W."/>
            <person name="He G."/>
            <person name="Johnson J."/>
            <person name="Nolan M."/>
            <person name="Tritt A."/>
            <person name="Barry K.W."/>
            <person name="Grigoriev I.V."/>
            <person name="Nagy L.G."/>
            <person name="Hibbett D."/>
            <person name="Henrissat B."/>
            <person name="Matheny P.B."/>
            <person name="Labbe J."/>
            <person name="Martin F.M."/>
        </authorList>
    </citation>
    <scope>NUCLEOTIDE SEQUENCE</scope>
    <source>
        <strain evidence="1">EC-137</strain>
    </source>
</reference>
<dbReference type="EMBL" id="MU273751">
    <property type="protein sequence ID" value="KAI0028452.1"/>
    <property type="molecule type" value="Genomic_DNA"/>
</dbReference>
<gene>
    <name evidence="1" type="ORF">K488DRAFT_89721</name>
</gene>